<feature type="compositionally biased region" description="Low complexity" evidence="7">
    <location>
        <begin position="236"/>
        <end position="249"/>
    </location>
</feature>
<dbReference type="Pfam" id="PF07904">
    <property type="entry name" value="Eaf7"/>
    <property type="match status" value="1"/>
</dbReference>
<protein>
    <submittedName>
        <fullName evidence="8">Chromatin modification-related protein EAF7-domain-containing protein</fullName>
    </submittedName>
</protein>
<feature type="region of interest" description="Disordered" evidence="7">
    <location>
        <begin position="72"/>
        <end position="93"/>
    </location>
</feature>
<feature type="compositionally biased region" description="Low complexity" evidence="7">
    <location>
        <begin position="77"/>
        <end position="89"/>
    </location>
</feature>
<name>A0A9P6H8D0_9AGAM</name>
<keyword evidence="9" id="KW-1185">Reference proteome</keyword>
<evidence type="ECO:0000313" key="8">
    <source>
        <dbReference type="EMBL" id="KAF9781541.1"/>
    </source>
</evidence>
<keyword evidence="6" id="KW-0539">Nucleus</keyword>
<dbReference type="AlphaFoldDB" id="A0A9P6H8D0"/>
<dbReference type="GO" id="GO:0005634">
    <property type="term" value="C:nucleus"/>
    <property type="evidence" value="ECO:0007669"/>
    <property type="project" value="UniProtKB-SubCell"/>
</dbReference>
<dbReference type="GO" id="GO:0006357">
    <property type="term" value="P:regulation of transcription by RNA polymerase II"/>
    <property type="evidence" value="ECO:0007669"/>
    <property type="project" value="TreeGrafter"/>
</dbReference>
<feature type="compositionally biased region" description="Acidic residues" evidence="7">
    <location>
        <begin position="200"/>
        <end position="209"/>
    </location>
</feature>
<keyword evidence="4" id="KW-0805">Transcription regulation</keyword>
<keyword evidence="5" id="KW-0804">Transcription</keyword>
<comment type="similarity">
    <text evidence="2">Belongs to the EAF7 family.</text>
</comment>
<feature type="region of interest" description="Disordered" evidence="7">
    <location>
        <begin position="118"/>
        <end position="256"/>
    </location>
</feature>
<proteinExistence type="inferred from homology"/>
<accession>A0A9P6H8D0</accession>
<dbReference type="PANTHER" id="PTHR13581:SF5">
    <property type="entry name" value="MRG_MORF4L-BINDING PROTEIN"/>
    <property type="match status" value="1"/>
</dbReference>
<organism evidence="8 9">
    <name type="scientific">Thelephora terrestris</name>
    <dbReference type="NCBI Taxonomy" id="56493"/>
    <lineage>
        <taxon>Eukaryota</taxon>
        <taxon>Fungi</taxon>
        <taxon>Dikarya</taxon>
        <taxon>Basidiomycota</taxon>
        <taxon>Agaricomycotina</taxon>
        <taxon>Agaricomycetes</taxon>
        <taxon>Thelephorales</taxon>
        <taxon>Thelephoraceae</taxon>
        <taxon>Thelephora</taxon>
    </lineage>
</organism>
<dbReference type="OrthoDB" id="5595141at2759"/>
<feature type="compositionally biased region" description="Pro residues" evidence="7">
    <location>
        <begin position="128"/>
        <end position="137"/>
    </location>
</feature>
<keyword evidence="3" id="KW-0156">Chromatin regulator</keyword>
<dbReference type="GO" id="GO:0035267">
    <property type="term" value="C:NuA4 histone acetyltransferase complex"/>
    <property type="evidence" value="ECO:0007669"/>
    <property type="project" value="TreeGrafter"/>
</dbReference>
<comment type="subcellular location">
    <subcellularLocation>
        <location evidence="1">Nucleus</location>
    </subcellularLocation>
</comment>
<reference evidence="8" key="1">
    <citation type="journal article" date="2020" name="Nat. Commun.">
        <title>Large-scale genome sequencing of mycorrhizal fungi provides insights into the early evolution of symbiotic traits.</title>
        <authorList>
            <person name="Miyauchi S."/>
            <person name="Kiss E."/>
            <person name="Kuo A."/>
            <person name="Drula E."/>
            <person name="Kohler A."/>
            <person name="Sanchez-Garcia M."/>
            <person name="Morin E."/>
            <person name="Andreopoulos B."/>
            <person name="Barry K.W."/>
            <person name="Bonito G."/>
            <person name="Buee M."/>
            <person name="Carver A."/>
            <person name="Chen C."/>
            <person name="Cichocki N."/>
            <person name="Clum A."/>
            <person name="Culley D."/>
            <person name="Crous P.W."/>
            <person name="Fauchery L."/>
            <person name="Girlanda M."/>
            <person name="Hayes R.D."/>
            <person name="Keri Z."/>
            <person name="LaButti K."/>
            <person name="Lipzen A."/>
            <person name="Lombard V."/>
            <person name="Magnuson J."/>
            <person name="Maillard F."/>
            <person name="Murat C."/>
            <person name="Nolan M."/>
            <person name="Ohm R.A."/>
            <person name="Pangilinan J."/>
            <person name="Pereira M.F."/>
            <person name="Perotto S."/>
            <person name="Peter M."/>
            <person name="Pfister S."/>
            <person name="Riley R."/>
            <person name="Sitrit Y."/>
            <person name="Stielow J.B."/>
            <person name="Szollosi G."/>
            <person name="Zifcakova L."/>
            <person name="Stursova M."/>
            <person name="Spatafora J.W."/>
            <person name="Tedersoo L."/>
            <person name="Vaario L.M."/>
            <person name="Yamada A."/>
            <person name="Yan M."/>
            <person name="Wang P."/>
            <person name="Xu J."/>
            <person name="Bruns T."/>
            <person name="Baldrian P."/>
            <person name="Vilgalys R."/>
            <person name="Dunand C."/>
            <person name="Henrissat B."/>
            <person name="Grigoriev I.V."/>
            <person name="Hibbett D."/>
            <person name="Nagy L.G."/>
            <person name="Martin F.M."/>
        </authorList>
    </citation>
    <scope>NUCLEOTIDE SEQUENCE</scope>
    <source>
        <strain evidence="8">UH-Tt-Lm1</strain>
    </source>
</reference>
<evidence type="ECO:0000256" key="4">
    <source>
        <dbReference type="ARBA" id="ARBA00023015"/>
    </source>
</evidence>
<evidence type="ECO:0000256" key="1">
    <source>
        <dbReference type="ARBA" id="ARBA00004123"/>
    </source>
</evidence>
<reference evidence="8" key="2">
    <citation type="submission" date="2020-11" db="EMBL/GenBank/DDBJ databases">
        <authorList>
            <consortium name="DOE Joint Genome Institute"/>
            <person name="Kuo A."/>
            <person name="Miyauchi S."/>
            <person name="Kiss E."/>
            <person name="Drula E."/>
            <person name="Kohler A."/>
            <person name="Sanchez-Garcia M."/>
            <person name="Andreopoulos B."/>
            <person name="Barry K.W."/>
            <person name="Bonito G."/>
            <person name="Buee M."/>
            <person name="Carver A."/>
            <person name="Chen C."/>
            <person name="Cichocki N."/>
            <person name="Clum A."/>
            <person name="Culley D."/>
            <person name="Crous P.W."/>
            <person name="Fauchery L."/>
            <person name="Girlanda M."/>
            <person name="Hayes R."/>
            <person name="Keri Z."/>
            <person name="Labutti K."/>
            <person name="Lipzen A."/>
            <person name="Lombard V."/>
            <person name="Magnuson J."/>
            <person name="Maillard F."/>
            <person name="Morin E."/>
            <person name="Murat C."/>
            <person name="Nolan M."/>
            <person name="Ohm R."/>
            <person name="Pangilinan J."/>
            <person name="Pereira M."/>
            <person name="Perotto S."/>
            <person name="Peter M."/>
            <person name="Riley R."/>
            <person name="Sitrit Y."/>
            <person name="Stielow B."/>
            <person name="Szollosi G."/>
            <person name="Zifcakova L."/>
            <person name="Stursova M."/>
            <person name="Spatafora J.W."/>
            <person name="Tedersoo L."/>
            <person name="Vaario L.-M."/>
            <person name="Yamada A."/>
            <person name="Yan M."/>
            <person name="Wang P."/>
            <person name="Xu J."/>
            <person name="Bruns T."/>
            <person name="Baldrian P."/>
            <person name="Vilgalys R."/>
            <person name="Henrissat B."/>
            <person name="Grigoriev I.V."/>
            <person name="Hibbett D."/>
            <person name="Nagy L.G."/>
            <person name="Martin F.M."/>
        </authorList>
    </citation>
    <scope>NUCLEOTIDE SEQUENCE</scope>
    <source>
        <strain evidence="8">UH-Tt-Lm1</strain>
    </source>
</reference>
<evidence type="ECO:0000256" key="7">
    <source>
        <dbReference type="SAM" id="MobiDB-lite"/>
    </source>
</evidence>
<evidence type="ECO:0000256" key="2">
    <source>
        <dbReference type="ARBA" id="ARBA00007117"/>
    </source>
</evidence>
<evidence type="ECO:0000256" key="3">
    <source>
        <dbReference type="ARBA" id="ARBA00022853"/>
    </source>
</evidence>
<dbReference type="PANTHER" id="PTHR13581">
    <property type="entry name" value="MRG-BINDING PROTEIN"/>
    <property type="match status" value="1"/>
</dbReference>
<dbReference type="Proteomes" id="UP000736335">
    <property type="component" value="Unassembled WGS sequence"/>
</dbReference>
<evidence type="ECO:0000313" key="9">
    <source>
        <dbReference type="Proteomes" id="UP000736335"/>
    </source>
</evidence>
<dbReference type="EMBL" id="WIUZ02000013">
    <property type="protein sequence ID" value="KAF9781541.1"/>
    <property type="molecule type" value="Genomic_DNA"/>
</dbReference>
<dbReference type="GO" id="GO:0006325">
    <property type="term" value="P:chromatin organization"/>
    <property type="evidence" value="ECO:0007669"/>
    <property type="project" value="UniProtKB-KW"/>
</dbReference>
<evidence type="ECO:0000256" key="6">
    <source>
        <dbReference type="ARBA" id="ARBA00023242"/>
    </source>
</evidence>
<sequence>MSSGSKDFLDTAEGEVSLFRSIMRTRPVGIHRHVHILAIHNSIYRDTGSKVPMKDIWAKLGRMYDLDALENAELNGDDPNSGSNSPSSDENLQVHPSFKEEFNPSAHDESYESYFAARRVRSSSATPTPSPSPPPGPTRTGSAPNSSIRGSDVGKKQRHKEKLKLAGLDDSDSSALTQSGDEVEESSPPLQDQPKPGTEGDTEVGEDVEMAERSSPEPVPVVKQPKAQKTAKKGASARTRSSVAAALSRPTKKRKR</sequence>
<evidence type="ECO:0000256" key="5">
    <source>
        <dbReference type="ARBA" id="ARBA00023163"/>
    </source>
</evidence>
<dbReference type="InterPro" id="IPR012423">
    <property type="entry name" value="Eaf7/MRGBP"/>
</dbReference>
<gene>
    <name evidence="8" type="ORF">BJ322DRAFT_1111473</name>
</gene>
<comment type="caution">
    <text evidence="8">The sequence shown here is derived from an EMBL/GenBank/DDBJ whole genome shotgun (WGS) entry which is preliminary data.</text>
</comment>